<protein>
    <submittedName>
        <fullName evidence="2">Uncharacterized protein</fullName>
    </submittedName>
</protein>
<comment type="caution">
    <text evidence="2">The sequence shown here is derived from an EMBL/GenBank/DDBJ whole genome shotgun (WGS) entry which is preliminary data.</text>
</comment>
<accession>A0A7C7D719</accession>
<feature type="transmembrane region" description="Helical" evidence="1">
    <location>
        <begin position="89"/>
        <end position="107"/>
    </location>
</feature>
<dbReference type="AlphaFoldDB" id="A0A7C7D719"/>
<feature type="transmembrane region" description="Helical" evidence="1">
    <location>
        <begin position="34"/>
        <end position="59"/>
    </location>
</feature>
<evidence type="ECO:0000313" key="2">
    <source>
        <dbReference type="EMBL" id="HHY27853.1"/>
    </source>
</evidence>
<reference evidence="2 3" key="1">
    <citation type="journal article" date="2020" name="Biotechnol. Biofuels">
        <title>New insights from the biogas microbiome by comprehensive genome-resolved metagenomics of nearly 1600 species originating from multiple anaerobic digesters.</title>
        <authorList>
            <person name="Campanaro S."/>
            <person name="Treu L."/>
            <person name="Rodriguez-R L.M."/>
            <person name="Kovalovszki A."/>
            <person name="Ziels R.M."/>
            <person name="Maus I."/>
            <person name="Zhu X."/>
            <person name="Kougias P.G."/>
            <person name="Basile A."/>
            <person name="Luo G."/>
            <person name="Schluter A."/>
            <person name="Konstantinidis K.T."/>
            <person name="Angelidaki I."/>
        </authorList>
    </citation>
    <scope>NUCLEOTIDE SEQUENCE [LARGE SCALE GENOMIC DNA]</scope>
    <source>
        <strain evidence="2">AS05jafATM_4</strain>
    </source>
</reference>
<feature type="transmembrane region" description="Helical" evidence="1">
    <location>
        <begin position="113"/>
        <end position="133"/>
    </location>
</feature>
<sequence length="139" mass="15612">MKDNHTTRYIIFILLGVIVLAVGIFVIGDNLKSIAGFCIGIGAGLIGMNVANLIMNLYYRKHPAIKKQSDIESKDERTVAITNKAKAKAFDIMIKILIVIPFLMILIDLPLWMILATVALYVFGFCVQIYLTIRYSKEM</sequence>
<dbReference type="Proteomes" id="UP000553059">
    <property type="component" value="Unassembled WGS sequence"/>
</dbReference>
<name>A0A7C7D719_9FIRM</name>
<dbReference type="EMBL" id="DUTF01000306">
    <property type="protein sequence ID" value="HHY27853.1"/>
    <property type="molecule type" value="Genomic_DNA"/>
</dbReference>
<feature type="transmembrane region" description="Helical" evidence="1">
    <location>
        <begin position="9"/>
        <end position="28"/>
    </location>
</feature>
<keyword evidence="1" id="KW-1133">Transmembrane helix</keyword>
<proteinExistence type="predicted"/>
<gene>
    <name evidence="2" type="ORF">GX523_14125</name>
</gene>
<dbReference type="Pfam" id="PF09946">
    <property type="entry name" value="DUF2178"/>
    <property type="match status" value="1"/>
</dbReference>
<dbReference type="InterPro" id="IPR019235">
    <property type="entry name" value="DUF2178_TM"/>
</dbReference>
<organism evidence="2 3">
    <name type="scientific">Desulfitobacterium dehalogenans</name>
    <dbReference type="NCBI Taxonomy" id="36854"/>
    <lineage>
        <taxon>Bacteria</taxon>
        <taxon>Bacillati</taxon>
        <taxon>Bacillota</taxon>
        <taxon>Clostridia</taxon>
        <taxon>Eubacteriales</taxon>
        <taxon>Desulfitobacteriaceae</taxon>
        <taxon>Desulfitobacterium</taxon>
    </lineage>
</organism>
<evidence type="ECO:0000313" key="3">
    <source>
        <dbReference type="Proteomes" id="UP000553059"/>
    </source>
</evidence>
<evidence type="ECO:0000256" key="1">
    <source>
        <dbReference type="SAM" id="Phobius"/>
    </source>
</evidence>
<keyword evidence="1" id="KW-0812">Transmembrane</keyword>
<keyword evidence="1" id="KW-0472">Membrane</keyword>